<name>A0A834G5U1_RHOSS</name>
<evidence type="ECO:0000259" key="2">
    <source>
        <dbReference type="Pfam" id="PF23156"/>
    </source>
</evidence>
<keyword evidence="4" id="KW-1185">Reference proteome</keyword>
<feature type="domain" description="DUF7054" evidence="2">
    <location>
        <begin position="110"/>
        <end position="195"/>
    </location>
</feature>
<dbReference type="OrthoDB" id="1885101at2759"/>
<accession>A0A834G5U1</accession>
<organism evidence="3 4">
    <name type="scientific">Rhododendron simsii</name>
    <name type="common">Sims's rhododendron</name>
    <dbReference type="NCBI Taxonomy" id="118357"/>
    <lineage>
        <taxon>Eukaryota</taxon>
        <taxon>Viridiplantae</taxon>
        <taxon>Streptophyta</taxon>
        <taxon>Embryophyta</taxon>
        <taxon>Tracheophyta</taxon>
        <taxon>Spermatophyta</taxon>
        <taxon>Magnoliopsida</taxon>
        <taxon>eudicotyledons</taxon>
        <taxon>Gunneridae</taxon>
        <taxon>Pentapetalae</taxon>
        <taxon>asterids</taxon>
        <taxon>Ericales</taxon>
        <taxon>Ericaceae</taxon>
        <taxon>Ericoideae</taxon>
        <taxon>Rhodoreae</taxon>
        <taxon>Rhododendron</taxon>
    </lineage>
</organism>
<gene>
    <name evidence="3" type="ORF">RHSIM_Rhsim11G0040300</name>
</gene>
<dbReference type="EMBL" id="WJXA01000011">
    <property type="protein sequence ID" value="KAF7126272.1"/>
    <property type="molecule type" value="Genomic_DNA"/>
</dbReference>
<protein>
    <recommendedName>
        <fullName evidence="2">DUF7054 domain-containing protein</fullName>
    </recommendedName>
</protein>
<evidence type="ECO:0000313" key="4">
    <source>
        <dbReference type="Proteomes" id="UP000626092"/>
    </source>
</evidence>
<dbReference type="InterPro" id="IPR055482">
    <property type="entry name" value="DUF7054"/>
</dbReference>
<dbReference type="AlphaFoldDB" id="A0A834G5U1"/>
<dbReference type="Pfam" id="PF23156">
    <property type="entry name" value="DUF7054"/>
    <property type="match status" value="1"/>
</dbReference>
<dbReference type="PANTHER" id="PTHR33270:SF6">
    <property type="entry name" value="OS02G0448600 PROTEIN"/>
    <property type="match status" value="1"/>
</dbReference>
<dbReference type="InterPro" id="IPR040358">
    <property type="entry name" value="At4g22758-like"/>
</dbReference>
<feature type="compositionally biased region" description="Basic residues" evidence="1">
    <location>
        <begin position="23"/>
        <end position="40"/>
    </location>
</feature>
<dbReference type="PANTHER" id="PTHR33270">
    <property type="entry name" value="BNAC05G50380D PROTEIN"/>
    <property type="match status" value="1"/>
</dbReference>
<comment type="caution">
    <text evidence="3">The sequence shown here is derived from an EMBL/GenBank/DDBJ whole genome shotgun (WGS) entry which is preliminary data.</text>
</comment>
<reference evidence="3" key="1">
    <citation type="submission" date="2019-11" db="EMBL/GenBank/DDBJ databases">
        <authorList>
            <person name="Liu Y."/>
            <person name="Hou J."/>
            <person name="Li T.-Q."/>
            <person name="Guan C.-H."/>
            <person name="Wu X."/>
            <person name="Wu H.-Z."/>
            <person name="Ling F."/>
            <person name="Zhang R."/>
            <person name="Shi X.-G."/>
            <person name="Ren J.-P."/>
            <person name="Chen E.-F."/>
            <person name="Sun J.-M."/>
        </authorList>
    </citation>
    <scope>NUCLEOTIDE SEQUENCE</scope>
    <source>
        <strain evidence="3">Adult_tree_wgs_1</strain>
        <tissue evidence="3">Leaves</tissue>
    </source>
</reference>
<sequence>MSERSRKQRIPVPLRVTKQPSPSRRRRTPAVNRRSLKRSTSRPVGILRRTKSEPNLLTVVGIVDEGYVHGNLPSPDFVLYRPRTCTDIFSSSESLPLQSPKKFEDAGYRKEAKVVVNVTVEGSPGPVRAMVKLGSSVEETIRIVVNKYSEEGRSPLLDKHAAASTFELHQSYFSLQCLSKSEVIGDVGSRSFYLRKGSSTDHISSEEIASASTTTPSPPPPPLFFLTAIMRRCFSKLIRRTCKLWKILGCMHCNNG</sequence>
<proteinExistence type="predicted"/>
<feature type="region of interest" description="Disordered" evidence="1">
    <location>
        <begin position="1"/>
        <end position="43"/>
    </location>
</feature>
<evidence type="ECO:0000256" key="1">
    <source>
        <dbReference type="SAM" id="MobiDB-lite"/>
    </source>
</evidence>
<dbReference type="Proteomes" id="UP000626092">
    <property type="component" value="Unassembled WGS sequence"/>
</dbReference>
<evidence type="ECO:0000313" key="3">
    <source>
        <dbReference type="EMBL" id="KAF7126272.1"/>
    </source>
</evidence>